<reference evidence="1" key="1">
    <citation type="submission" date="2022-11" db="EMBL/GenBank/DDBJ databases">
        <authorList>
            <person name="Petersen C."/>
        </authorList>
    </citation>
    <scope>NUCLEOTIDE SEQUENCE</scope>
    <source>
        <strain evidence="1">IBT 34128</strain>
    </source>
</reference>
<sequence>MATEITPPGSFQELPLTLPLTKEKLLSRSAQRVLNSFKLHRAGQRPRFWWQHQLALDDYTEALRAIDGDDLLRGYVEDKVRYDYDPCRSCLTIRMPSPLHDVFCAKIVEEISRQLKQYAQKENPCADFAKEVDHLATSRIMIPDETGDGKQMFSRREPDTSFKHRRARYPGVIIEYILNTDGSVNAVVALDIDYKGSKKATITVWRPEYTTLDGAEELQATAMVEALPFRTDSGLPAEETALRLPLRDFATEELSRGGFVVKDLCLPDWAALRARIALQATIFLYFV</sequence>
<name>A0A9W9KD80_9EURO</name>
<reference evidence="1" key="2">
    <citation type="journal article" date="2023" name="IMA Fungus">
        <title>Comparative genomic study of the Penicillium genus elucidates a diverse pangenome and 15 lateral gene transfer events.</title>
        <authorList>
            <person name="Petersen C."/>
            <person name="Sorensen T."/>
            <person name="Nielsen M.R."/>
            <person name="Sondergaard T.E."/>
            <person name="Sorensen J.L."/>
            <person name="Fitzpatrick D.A."/>
            <person name="Frisvad J.C."/>
            <person name="Nielsen K.L."/>
        </authorList>
    </citation>
    <scope>NUCLEOTIDE SEQUENCE</scope>
    <source>
        <strain evidence="1">IBT 34128</strain>
    </source>
</reference>
<dbReference type="RefSeq" id="XP_056512412.1">
    <property type="nucleotide sequence ID" value="XM_056654385.1"/>
</dbReference>
<dbReference type="EMBL" id="JAPMSZ010000005">
    <property type="protein sequence ID" value="KAJ5101581.1"/>
    <property type="molecule type" value="Genomic_DNA"/>
</dbReference>
<evidence type="ECO:0000313" key="1">
    <source>
        <dbReference type="EMBL" id="KAJ5101581.1"/>
    </source>
</evidence>
<proteinExistence type="predicted"/>
<keyword evidence="2" id="KW-1185">Reference proteome</keyword>
<protein>
    <submittedName>
        <fullName evidence="1">Uncharacterized protein</fullName>
    </submittedName>
</protein>
<organism evidence="1 2">
    <name type="scientific">Penicillium alfredii</name>
    <dbReference type="NCBI Taxonomy" id="1506179"/>
    <lineage>
        <taxon>Eukaryota</taxon>
        <taxon>Fungi</taxon>
        <taxon>Dikarya</taxon>
        <taxon>Ascomycota</taxon>
        <taxon>Pezizomycotina</taxon>
        <taxon>Eurotiomycetes</taxon>
        <taxon>Eurotiomycetidae</taxon>
        <taxon>Eurotiales</taxon>
        <taxon>Aspergillaceae</taxon>
        <taxon>Penicillium</taxon>
    </lineage>
</organism>
<dbReference type="OrthoDB" id="3485856at2759"/>
<comment type="caution">
    <text evidence="1">The sequence shown here is derived from an EMBL/GenBank/DDBJ whole genome shotgun (WGS) entry which is preliminary data.</text>
</comment>
<accession>A0A9W9KD80</accession>
<dbReference type="GeneID" id="81393553"/>
<dbReference type="Proteomes" id="UP001141434">
    <property type="component" value="Unassembled WGS sequence"/>
</dbReference>
<gene>
    <name evidence="1" type="ORF">NUU61_003803</name>
</gene>
<evidence type="ECO:0000313" key="2">
    <source>
        <dbReference type="Proteomes" id="UP001141434"/>
    </source>
</evidence>
<dbReference type="AlphaFoldDB" id="A0A9W9KD80"/>